<dbReference type="EMBL" id="VGIR01000026">
    <property type="protein sequence ID" value="MBM3331362.1"/>
    <property type="molecule type" value="Genomic_DNA"/>
</dbReference>
<keyword evidence="1" id="KW-0812">Transmembrane</keyword>
<feature type="transmembrane region" description="Helical" evidence="1">
    <location>
        <begin position="145"/>
        <end position="164"/>
    </location>
</feature>
<keyword evidence="1" id="KW-1133">Transmembrane helix</keyword>
<keyword evidence="1" id="KW-0472">Membrane</keyword>
<proteinExistence type="predicted"/>
<organism evidence="2 3">
    <name type="scientific">candidate division WOR-3 bacterium</name>
    <dbReference type="NCBI Taxonomy" id="2052148"/>
    <lineage>
        <taxon>Bacteria</taxon>
        <taxon>Bacteria division WOR-3</taxon>
    </lineage>
</organism>
<protein>
    <submittedName>
        <fullName evidence="2">Uncharacterized protein</fullName>
    </submittedName>
</protein>
<comment type="caution">
    <text evidence="2">The sequence shown here is derived from an EMBL/GenBank/DDBJ whole genome shotgun (WGS) entry which is preliminary data.</text>
</comment>
<evidence type="ECO:0000313" key="3">
    <source>
        <dbReference type="Proteomes" id="UP000779900"/>
    </source>
</evidence>
<feature type="transmembrane region" description="Helical" evidence="1">
    <location>
        <begin position="195"/>
        <end position="217"/>
    </location>
</feature>
<dbReference type="Proteomes" id="UP000779900">
    <property type="component" value="Unassembled WGS sequence"/>
</dbReference>
<feature type="transmembrane region" description="Helical" evidence="1">
    <location>
        <begin position="285"/>
        <end position="305"/>
    </location>
</feature>
<name>A0A938BT98_UNCW3</name>
<feature type="transmembrane region" description="Helical" evidence="1">
    <location>
        <begin position="229"/>
        <end position="251"/>
    </location>
</feature>
<feature type="transmembrane region" description="Helical" evidence="1">
    <location>
        <begin position="340"/>
        <end position="358"/>
    </location>
</feature>
<dbReference type="AlphaFoldDB" id="A0A938BT98"/>
<accession>A0A938BT98</accession>
<feature type="transmembrane region" description="Helical" evidence="1">
    <location>
        <begin position="15"/>
        <end position="38"/>
    </location>
</feature>
<sequence length="371" mass="41502">MNSPVPAVATGFRPALARVAVLLLVYSTVAGFAVSEFIRYPGLASVKPWLGGESFFGDMVYGRAPQPYVTRVLVPWLVRTAVAVTPSTARSQTETSARHSLTSNGRPLWLHQYPFEFTLAKNILLLFAIGFAFALWWLARLTLDVPAPAVDAIPVVSLFALPGLYGYGSMLYDLPALSLFTLGLASIAARRQWPYALLFAVCVLNKETGLLLTLVWAVSEARRRKPRQLAVGIGLQVCFWLVTRGLLFWYFRNNPGEPLALHLLRNAQVLAVPGNWFLFRPVTDWLILPRGFNVLYLFGFIASLYALHRAPQFLRDAYWVVLPVFVLTWLFGNVDEMRVYYELLPIVTLVLFSGLYRLMGYRPQPAASAAT</sequence>
<reference evidence="2" key="1">
    <citation type="submission" date="2019-03" db="EMBL/GenBank/DDBJ databases">
        <title>Lake Tanganyika Metagenome-Assembled Genomes (MAGs).</title>
        <authorList>
            <person name="Tran P."/>
        </authorList>
    </citation>
    <scope>NUCLEOTIDE SEQUENCE</scope>
    <source>
        <strain evidence="2">K_DeepCast_150m_m2_040</strain>
    </source>
</reference>
<feature type="transmembrane region" description="Helical" evidence="1">
    <location>
        <begin position="119"/>
        <end position="139"/>
    </location>
</feature>
<gene>
    <name evidence="2" type="ORF">FJY68_05850</name>
</gene>
<evidence type="ECO:0000256" key="1">
    <source>
        <dbReference type="SAM" id="Phobius"/>
    </source>
</evidence>
<feature type="transmembrane region" description="Helical" evidence="1">
    <location>
        <begin position="317"/>
        <end position="334"/>
    </location>
</feature>
<evidence type="ECO:0000313" key="2">
    <source>
        <dbReference type="EMBL" id="MBM3331362.1"/>
    </source>
</evidence>